<dbReference type="InterPro" id="IPR004046">
    <property type="entry name" value="GST_C"/>
</dbReference>
<dbReference type="PANTHER" id="PTHR43900:SF3">
    <property type="entry name" value="GLUTATHIONE S-TRANSFERASE RHO"/>
    <property type="match status" value="1"/>
</dbReference>
<dbReference type="EMBL" id="OMOQ01000006">
    <property type="protein sequence ID" value="SPH24963.1"/>
    <property type="molecule type" value="Genomic_DNA"/>
</dbReference>
<dbReference type="Gene3D" id="3.40.30.10">
    <property type="entry name" value="Glutaredoxin"/>
    <property type="match status" value="1"/>
</dbReference>
<name>A0A2R8BNL4_9RHOB</name>
<dbReference type="PANTHER" id="PTHR43900">
    <property type="entry name" value="GLUTATHIONE S-TRANSFERASE RHO"/>
    <property type="match status" value="1"/>
</dbReference>
<dbReference type="PROSITE" id="PS50405">
    <property type="entry name" value="GST_CTER"/>
    <property type="match status" value="1"/>
</dbReference>
<protein>
    <recommendedName>
        <fullName evidence="1">glutathione transferase</fullName>
        <ecNumber evidence="1">2.5.1.18</ecNumber>
    </recommendedName>
</protein>
<dbReference type="InterPro" id="IPR036249">
    <property type="entry name" value="Thioredoxin-like_sf"/>
</dbReference>
<dbReference type="Proteomes" id="UP000244924">
    <property type="component" value="Unassembled WGS sequence"/>
</dbReference>
<dbReference type="InterPro" id="IPR040079">
    <property type="entry name" value="Glutathione_S-Trfase"/>
</dbReference>
<dbReference type="PROSITE" id="PS50404">
    <property type="entry name" value="GST_NTER"/>
    <property type="match status" value="1"/>
</dbReference>
<proteinExistence type="predicted"/>
<dbReference type="Pfam" id="PF13417">
    <property type="entry name" value="GST_N_3"/>
    <property type="match status" value="1"/>
</dbReference>
<evidence type="ECO:0000313" key="5">
    <source>
        <dbReference type="EMBL" id="SPH24963.1"/>
    </source>
</evidence>
<accession>A0A2R8BNL4</accession>
<dbReference type="Gene3D" id="1.20.1050.10">
    <property type="match status" value="1"/>
</dbReference>
<gene>
    <name evidence="5" type="ORF">DEA8626_03996</name>
</gene>
<reference evidence="5 6" key="1">
    <citation type="submission" date="2018-03" db="EMBL/GenBank/DDBJ databases">
        <authorList>
            <person name="Keele B.F."/>
        </authorList>
    </citation>
    <scope>NUCLEOTIDE SEQUENCE [LARGE SCALE GENOMIC DNA]</scope>
    <source>
        <strain evidence="5 6">CECT 8626</strain>
    </source>
</reference>
<dbReference type="Pfam" id="PF00043">
    <property type="entry name" value="GST_C"/>
    <property type="match status" value="1"/>
</dbReference>
<dbReference type="InterPro" id="IPR036282">
    <property type="entry name" value="Glutathione-S-Trfase_C_sf"/>
</dbReference>
<sequence length="192" mass="20868">MSKITLHGFAPSTYTRTARMGAIESGIDHDLVPLAYGEPAHLALHPFGKMPILTNGSATVYETLAILDYLDHLNGSPRLFGDSGAERAQIMAAVSAAIDYAYRAVVKIDAEDEPNAAQSAEAAKVFDWLEYSLSETRHVASETLSAADLFFAPMLAYHQSKWGAERIRNGRPRLAAWMDAIARRPSFAQTGG</sequence>
<dbReference type="InterPro" id="IPR010987">
    <property type="entry name" value="Glutathione-S-Trfase_C-like"/>
</dbReference>
<evidence type="ECO:0000259" key="3">
    <source>
        <dbReference type="PROSITE" id="PS50404"/>
    </source>
</evidence>
<dbReference type="InterPro" id="IPR004045">
    <property type="entry name" value="Glutathione_S-Trfase_N"/>
</dbReference>
<dbReference type="SUPFAM" id="SSF52833">
    <property type="entry name" value="Thioredoxin-like"/>
    <property type="match status" value="1"/>
</dbReference>
<dbReference type="CDD" id="cd00299">
    <property type="entry name" value="GST_C_family"/>
    <property type="match status" value="1"/>
</dbReference>
<evidence type="ECO:0000256" key="2">
    <source>
        <dbReference type="ARBA" id="ARBA00022679"/>
    </source>
</evidence>
<dbReference type="SUPFAM" id="SSF47616">
    <property type="entry name" value="GST C-terminal domain-like"/>
    <property type="match status" value="1"/>
</dbReference>
<keyword evidence="6" id="KW-1185">Reference proteome</keyword>
<dbReference type="OrthoDB" id="9797500at2"/>
<evidence type="ECO:0000256" key="1">
    <source>
        <dbReference type="ARBA" id="ARBA00012452"/>
    </source>
</evidence>
<evidence type="ECO:0000313" key="6">
    <source>
        <dbReference type="Proteomes" id="UP000244924"/>
    </source>
</evidence>
<dbReference type="AlphaFoldDB" id="A0A2R8BNL4"/>
<dbReference type="SFLD" id="SFLDG00358">
    <property type="entry name" value="Main_(cytGST)"/>
    <property type="match status" value="1"/>
</dbReference>
<feature type="domain" description="GST C-terminal" evidence="4">
    <location>
        <begin position="83"/>
        <end position="192"/>
    </location>
</feature>
<organism evidence="5 6">
    <name type="scientific">Albidovulum aquaemixtae</name>
    <dbReference type="NCBI Taxonomy" id="1542388"/>
    <lineage>
        <taxon>Bacteria</taxon>
        <taxon>Pseudomonadati</taxon>
        <taxon>Pseudomonadota</taxon>
        <taxon>Alphaproteobacteria</taxon>
        <taxon>Rhodobacterales</taxon>
        <taxon>Paracoccaceae</taxon>
        <taxon>Albidovulum</taxon>
    </lineage>
</organism>
<dbReference type="RefSeq" id="WP_108854959.1">
    <property type="nucleotide sequence ID" value="NZ_OMOQ01000006.1"/>
</dbReference>
<dbReference type="SFLD" id="SFLDS00019">
    <property type="entry name" value="Glutathione_Transferase_(cytos"/>
    <property type="match status" value="1"/>
</dbReference>
<evidence type="ECO:0000259" key="4">
    <source>
        <dbReference type="PROSITE" id="PS50405"/>
    </source>
</evidence>
<dbReference type="EC" id="2.5.1.18" evidence="1"/>
<keyword evidence="2 5" id="KW-0808">Transferase</keyword>
<dbReference type="GO" id="GO:0005737">
    <property type="term" value="C:cytoplasm"/>
    <property type="evidence" value="ECO:0007669"/>
    <property type="project" value="TreeGrafter"/>
</dbReference>
<dbReference type="GO" id="GO:0004364">
    <property type="term" value="F:glutathione transferase activity"/>
    <property type="evidence" value="ECO:0007669"/>
    <property type="project" value="UniProtKB-EC"/>
</dbReference>
<feature type="domain" description="GST N-terminal" evidence="3">
    <location>
        <begin position="2"/>
        <end position="78"/>
    </location>
</feature>
<dbReference type="GO" id="GO:0043295">
    <property type="term" value="F:glutathione binding"/>
    <property type="evidence" value="ECO:0007669"/>
    <property type="project" value="TreeGrafter"/>
</dbReference>